<evidence type="ECO:0000313" key="1">
    <source>
        <dbReference type="EMBL" id="CAG6777196.1"/>
    </source>
</evidence>
<reference evidence="1" key="1">
    <citation type="submission" date="2021-05" db="EMBL/GenBank/DDBJ databases">
        <authorList>
            <person name="Alioto T."/>
            <person name="Alioto T."/>
            <person name="Gomez Garrido J."/>
        </authorList>
    </citation>
    <scope>NUCLEOTIDE SEQUENCE</scope>
</reference>
<organism evidence="1">
    <name type="scientific">Cacopsylla melanoneura</name>
    <dbReference type="NCBI Taxonomy" id="428564"/>
    <lineage>
        <taxon>Eukaryota</taxon>
        <taxon>Metazoa</taxon>
        <taxon>Ecdysozoa</taxon>
        <taxon>Arthropoda</taxon>
        <taxon>Hexapoda</taxon>
        <taxon>Insecta</taxon>
        <taxon>Pterygota</taxon>
        <taxon>Neoptera</taxon>
        <taxon>Paraneoptera</taxon>
        <taxon>Hemiptera</taxon>
        <taxon>Sternorrhyncha</taxon>
        <taxon>Psylloidea</taxon>
        <taxon>Psyllidae</taxon>
        <taxon>Psyllinae</taxon>
        <taxon>Cacopsylla</taxon>
    </lineage>
</organism>
<sequence>MGGEFFETVPVGFNDERSIGRWFGYLFQIFSQVKVLPHGQIVLVVFLASHISEVLRPLSGVQHCLCSDERPERQVKIESCTDLRFCRQSVSCLQVGKFLLSHGIGFRFHVENSRIGAGAFQSTFVQSNSMPGELSSEKLVHICAIQNNFDCGQSSQHKIVDNIQVLEPE</sequence>
<dbReference type="AlphaFoldDB" id="A0A8D9B4W4"/>
<proteinExistence type="predicted"/>
<accession>A0A8D9B4W4</accession>
<name>A0A8D9B4W4_9HEMI</name>
<dbReference type="EMBL" id="HBUF01604518">
    <property type="protein sequence ID" value="CAG6777203.1"/>
    <property type="molecule type" value="Transcribed_RNA"/>
</dbReference>
<dbReference type="EMBL" id="HBUF01604517">
    <property type="protein sequence ID" value="CAG6777196.1"/>
    <property type="molecule type" value="Transcribed_RNA"/>
</dbReference>
<dbReference type="EMBL" id="HBUF01604519">
    <property type="protein sequence ID" value="CAG6777210.1"/>
    <property type="molecule type" value="Transcribed_RNA"/>
</dbReference>
<protein>
    <submittedName>
        <fullName evidence="1">Uncharacterized protein</fullName>
    </submittedName>
</protein>